<keyword evidence="2" id="KW-1185">Reference proteome</keyword>
<gene>
    <name evidence="1" type="ORF">FPZ41_10705</name>
</gene>
<evidence type="ECO:0000313" key="1">
    <source>
        <dbReference type="EMBL" id="MPY49014.1"/>
    </source>
</evidence>
<comment type="caution">
    <text evidence="1">The sequence shown here is derived from an EMBL/GenBank/DDBJ whole genome shotgun (WGS) entry which is preliminary data.</text>
</comment>
<dbReference type="AlphaFoldDB" id="A0A5N8WR27"/>
<evidence type="ECO:0000313" key="2">
    <source>
        <dbReference type="Proteomes" id="UP000373149"/>
    </source>
</evidence>
<dbReference type="EMBL" id="VMNX01000027">
    <property type="protein sequence ID" value="MPY49014.1"/>
    <property type="molecule type" value="Genomic_DNA"/>
</dbReference>
<dbReference type="RefSeq" id="WP_152861411.1">
    <property type="nucleotide sequence ID" value="NZ_VMNX01000027.1"/>
</dbReference>
<name>A0A5N8WR27_9ACTN</name>
<dbReference type="Proteomes" id="UP000373149">
    <property type="component" value="Unassembled WGS sequence"/>
</dbReference>
<proteinExistence type="predicted"/>
<accession>A0A5N8WR27</accession>
<sequence length="100" mass="10218">MTDLEVSPEIPKKGASDILDCLTPVEKVDLEPLAKQSSSLGVDSAAAALATFCATWQSGAGFLADCAVTLAEALNSAGNNYAATDEAIRDAVNSVKSDLS</sequence>
<dbReference type="Gene3D" id="1.10.287.1060">
    <property type="entry name" value="ESAT-6-like"/>
    <property type="match status" value="1"/>
</dbReference>
<organism evidence="1 2">
    <name type="scientific">Streptomyces acidicola</name>
    <dbReference type="NCBI Taxonomy" id="2596892"/>
    <lineage>
        <taxon>Bacteria</taxon>
        <taxon>Bacillati</taxon>
        <taxon>Actinomycetota</taxon>
        <taxon>Actinomycetes</taxon>
        <taxon>Kitasatosporales</taxon>
        <taxon>Streptomycetaceae</taxon>
        <taxon>Streptomyces</taxon>
    </lineage>
</organism>
<evidence type="ECO:0008006" key="3">
    <source>
        <dbReference type="Google" id="ProtNLM"/>
    </source>
</evidence>
<reference evidence="1 2" key="1">
    <citation type="submission" date="2019-09" db="EMBL/GenBank/DDBJ databases">
        <authorList>
            <person name="Duangmal K."/>
            <person name="Teo W.F.A."/>
            <person name="Lipun K."/>
        </authorList>
    </citation>
    <scope>NUCLEOTIDE SEQUENCE [LARGE SCALE GENOMIC DNA]</scope>
    <source>
        <strain evidence="1 2">K1PN6</strain>
    </source>
</reference>
<protein>
    <recommendedName>
        <fullName evidence="3">ESX-1 secretion-associated protein</fullName>
    </recommendedName>
</protein>